<keyword evidence="2" id="KW-0479">Metal-binding</keyword>
<dbReference type="InterPro" id="IPR014756">
    <property type="entry name" value="Ig_E-set"/>
</dbReference>
<dbReference type="InterPro" id="IPR014755">
    <property type="entry name" value="Cu-Rt/internalin_Ig-like"/>
</dbReference>
<evidence type="ECO:0000313" key="9">
    <source>
        <dbReference type="Proteomes" id="UP000309174"/>
    </source>
</evidence>
<protein>
    <submittedName>
        <fullName evidence="8">Copper resistance protein CopC</fullName>
    </submittedName>
</protein>
<evidence type="ECO:0000256" key="5">
    <source>
        <dbReference type="SAM" id="MobiDB-lite"/>
    </source>
</evidence>
<feature type="region of interest" description="Disordered" evidence="5">
    <location>
        <begin position="1"/>
        <end position="24"/>
    </location>
</feature>
<feature type="transmembrane region" description="Helical" evidence="6">
    <location>
        <begin position="143"/>
        <end position="164"/>
    </location>
</feature>
<keyword evidence="6" id="KW-0812">Transmembrane</keyword>
<evidence type="ECO:0000256" key="4">
    <source>
        <dbReference type="ARBA" id="ARBA00023008"/>
    </source>
</evidence>
<feature type="domain" description="CopC" evidence="7">
    <location>
        <begin position="11"/>
        <end position="101"/>
    </location>
</feature>
<dbReference type="PANTHER" id="PTHR34820:SF4">
    <property type="entry name" value="INNER MEMBRANE PROTEIN YEBZ"/>
    <property type="match status" value="1"/>
</dbReference>
<gene>
    <name evidence="8" type="ORF">ETD83_21670</name>
</gene>
<dbReference type="GO" id="GO:0042597">
    <property type="term" value="C:periplasmic space"/>
    <property type="evidence" value="ECO:0007669"/>
    <property type="project" value="InterPro"/>
</dbReference>
<dbReference type="Gene3D" id="2.60.40.1220">
    <property type="match status" value="1"/>
</dbReference>
<keyword evidence="9" id="KW-1185">Reference proteome</keyword>
<sequence>MAMSAAPASAHTALTAANPKKGSSIAAPSQIVLTYSETVRLPRVVLTDASGKEHQAGTPKAVDNKVTQPVGGALPNGKYTVGWRVVSVDGHPVSGSYKFTVEGSPSGSTALPDAASSQAAAPAPSPSPSNAASSEDSSGGLSGWLWIGLIALVVAAAGGAVAWFRRSPTSSG</sequence>
<evidence type="ECO:0000256" key="6">
    <source>
        <dbReference type="SAM" id="Phobius"/>
    </source>
</evidence>
<keyword evidence="3" id="KW-0732">Signal</keyword>
<proteinExistence type="predicted"/>
<evidence type="ECO:0000256" key="1">
    <source>
        <dbReference type="ARBA" id="ARBA00004196"/>
    </source>
</evidence>
<feature type="region of interest" description="Disordered" evidence="5">
    <location>
        <begin position="50"/>
        <end position="73"/>
    </location>
</feature>
<dbReference type="Proteomes" id="UP000309174">
    <property type="component" value="Unassembled WGS sequence"/>
</dbReference>
<dbReference type="GO" id="GO:0006825">
    <property type="term" value="P:copper ion transport"/>
    <property type="evidence" value="ECO:0007669"/>
    <property type="project" value="InterPro"/>
</dbReference>
<evidence type="ECO:0000313" key="8">
    <source>
        <dbReference type="EMBL" id="TMQ96190.1"/>
    </source>
</evidence>
<dbReference type="GO" id="GO:0046688">
    <property type="term" value="P:response to copper ion"/>
    <property type="evidence" value="ECO:0007669"/>
    <property type="project" value="InterPro"/>
</dbReference>
<dbReference type="EMBL" id="VCKW01000111">
    <property type="protein sequence ID" value="TMQ96190.1"/>
    <property type="molecule type" value="Genomic_DNA"/>
</dbReference>
<dbReference type="AlphaFoldDB" id="A0A5C4J8P8"/>
<dbReference type="OrthoDB" id="5242236at2"/>
<organism evidence="8 9">
    <name type="scientific">Actinomadura soli</name>
    <dbReference type="NCBI Taxonomy" id="2508997"/>
    <lineage>
        <taxon>Bacteria</taxon>
        <taxon>Bacillati</taxon>
        <taxon>Actinomycetota</taxon>
        <taxon>Actinomycetes</taxon>
        <taxon>Streptosporangiales</taxon>
        <taxon>Thermomonosporaceae</taxon>
        <taxon>Actinomadura</taxon>
    </lineage>
</organism>
<dbReference type="Pfam" id="PF04234">
    <property type="entry name" value="CopC"/>
    <property type="match status" value="1"/>
</dbReference>
<name>A0A5C4J8P8_9ACTN</name>
<keyword evidence="6" id="KW-0472">Membrane</keyword>
<evidence type="ECO:0000256" key="3">
    <source>
        <dbReference type="ARBA" id="ARBA00022729"/>
    </source>
</evidence>
<reference evidence="8 9" key="1">
    <citation type="submission" date="2019-05" db="EMBL/GenBank/DDBJ databases">
        <title>Draft genome sequence of Actinomadura sp. 14C53.</title>
        <authorList>
            <person name="Saricaoglu S."/>
            <person name="Isik K."/>
        </authorList>
    </citation>
    <scope>NUCLEOTIDE SEQUENCE [LARGE SCALE GENOMIC DNA]</scope>
    <source>
        <strain evidence="8 9">14C53</strain>
    </source>
</reference>
<keyword evidence="6" id="KW-1133">Transmembrane helix</keyword>
<dbReference type="GO" id="GO:0005886">
    <property type="term" value="C:plasma membrane"/>
    <property type="evidence" value="ECO:0007669"/>
    <property type="project" value="TreeGrafter"/>
</dbReference>
<evidence type="ECO:0000256" key="2">
    <source>
        <dbReference type="ARBA" id="ARBA00022723"/>
    </source>
</evidence>
<dbReference type="InterPro" id="IPR007348">
    <property type="entry name" value="CopC_dom"/>
</dbReference>
<dbReference type="InterPro" id="IPR032694">
    <property type="entry name" value="CopC/D"/>
</dbReference>
<feature type="compositionally biased region" description="Low complexity" evidence="5">
    <location>
        <begin position="1"/>
        <end position="17"/>
    </location>
</feature>
<keyword evidence="4" id="KW-0186">Copper</keyword>
<feature type="region of interest" description="Disordered" evidence="5">
    <location>
        <begin position="101"/>
        <end position="138"/>
    </location>
</feature>
<accession>A0A5C4J8P8</accession>
<dbReference type="SUPFAM" id="SSF81296">
    <property type="entry name" value="E set domains"/>
    <property type="match status" value="1"/>
</dbReference>
<comment type="caution">
    <text evidence="8">The sequence shown here is derived from an EMBL/GenBank/DDBJ whole genome shotgun (WGS) entry which is preliminary data.</text>
</comment>
<dbReference type="PANTHER" id="PTHR34820">
    <property type="entry name" value="INNER MEMBRANE PROTEIN YEBZ"/>
    <property type="match status" value="1"/>
</dbReference>
<comment type="subcellular location">
    <subcellularLocation>
        <location evidence="1">Cell envelope</location>
    </subcellularLocation>
</comment>
<evidence type="ECO:0000259" key="7">
    <source>
        <dbReference type="Pfam" id="PF04234"/>
    </source>
</evidence>
<dbReference type="GO" id="GO:0005507">
    <property type="term" value="F:copper ion binding"/>
    <property type="evidence" value="ECO:0007669"/>
    <property type="project" value="InterPro"/>
</dbReference>
<dbReference type="GO" id="GO:0030313">
    <property type="term" value="C:cell envelope"/>
    <property type="evidence" value="ECO:0007669"/>
    <property type="project" value="UniProtKB-SubCell"/>
</dbReference>
<feature type="compositionally biased region" description="Low complexity" evidence="5">
    <location>
        <begin position="110"/>
        <end position="138"/>
    </location>
</feature>